<evidence type="ECO:0000256" key="2">
    <source>
        <dbReference type="ARBA" id="ARBA00023015"/>
    </source>
</evidence>
<gene>
    <name evidence="9" type="primary">ga14719</name>
    <name evidence="9" type="ORF">PR202_ga14719</name>
</gene>
<protein>
    <recommendedName>
        <fullName evidence="8">BZIP domain-containing protein</fullName>
    </recommendedName>
</protein>
<dbReference type="InterPro" id="IPR044168">
    <property type="entry name" value="RISBZ3/4/5"/>
</dbReference>
<dbReference type="PANTHER" id="PTHR47693">
    <property type="entry name" value="BZIP TRANSCRIPTION FACTOR RISBZ3-RELATED"/>
    <property type="match status" value="1"/>
</dbReference>
<dbReference type="EMBL" id="BQKI01000007">
    <property type="protein sequence ID" value="GJM97767.1"/>
    <property type="molecule type" value="Genomic_DNA"/>
</dbReference>
<feature type="compositionally biased region" description="Polar residues" evidence="7">
    <location>
        <begin position="274"/>
        <end position="289"/>
    </location>
</feature>
<feature type="coiled-coil region" evidence="6">
    <location>
        <begin position="153"/>
        <end position="194"/>
    </location>
</feature>
<evidence type="ECO:0000256" key="7">
    <source>
        <dbReference type="SAM" id="MobiDB-lite"/>
    </source>
</evidence>
<sequence length="307" mass="33371">MKKCPSELQLEAFIREDAAARRNEPSGRPQAGGLDEPGGGRASSGAFSLTASRLPGIGFGDQQQSTMDGSSDDNLWWSGSIRTPQPASSTTVEWQRASISAASPSGTSSQNHAHESESDSDSESLVHVEGVPCERRRTKSLETKRIRRMVSNRESARRSRRRKQAQLAELESQVDQLKGENTTLCKQLAEANHQFTTAVTDNRILKSDVEALRVKVKMVEDMVARSAMSCGLGDLGLAPLLNSRKMRQALDMLTVTGLDPLGTNACFRGPTPARQIQKSPVQSTASLESLDNRKSSEVTSCAVDMWP</sequence>
<feature type="compositionally biased region" description="Low complexity" evidence="7">
    <location>
        <begin position="97"/>
        <end position="109"/>
    </location>
</feature>
<dbReference type="Pfam" id="PF00170">
    <property type="entry name" value="bZIP_1"/>
    <property type="match status" value="1"/>
</dbReference>
<proteinExistence type="predicted"/>
<dbReference type="InterPro" id="IPR004827">
    <property type="entry name" value="bZIP"/>
</dbReference>
<comment type="caution">
    <text evidence="9">The sequence shown here is derived from an EMBL/GenBank/DDBJ whole genome shotgun (WGS) entry which is preliminary data.</text>
</comment>
<keyword evidence="3" id="KW-0238">DNA-binding</keyword>
<evidence type="ECO:0000313" key="9">
    <source>
        <dbReference type="EMBL" id="GJM97767.1"/>
    </source>
</evidence>
<feature type="compositionally biased region" description="Polar residues" evidence="7">
    <location>
        <begin position="80"/>
        <end position="93"/>
    </location>
</feature>
<dbReference type="SUPFAM" id="SSF57959">
    <property type="entry name" value="Leucine zipper domain"/>
    <property type="match status" value="1"/>
</dbReference>
<dbReference type="GO" id="GO:0003677">
    <property type="term" value="F:DNA binding"/>
    <property type="evidence" value="ECO:0007669"/>
    <property type="project" value="UniProtKB-KW"/>
</dbReference>
<keyword evidence="4" id="KW-0804">Transcription</keyword>
<feature type="region of interest" description="Disordered" evidence="7">
    <location>
        <begin position="15"/>
        <end position="140"/>
    </location>
</feature>
<keyword evidence="6" id="KW-0175">Coiled coil</keyword>
<dbReference type="InterPro" id="IPR046347">
    <property type="entry name" value="bZIP_sf"/>
</dbReference>
<evidence type="ECO:0000259" key="8">
    <source>
        <dbReference type="PROSITE" id="PS50217"/>
    </source>
</evidence>
<keyword evidence="2" id="KW-0805">Transcription regulation</keyword>
<organism evidence="9 10">
    <name type="scientific">Eleusine coracana subsp. coracana</name>
    <dbReference type="NCBI Taxonomy" id="191504"/>
    <lineage>
        <taxon>Eukaryota</taxon>
        <taxon>Viridiplantae</taxon>
        <taxon>Streptophyta</taxon>
        <taxon>Embryophyta</taxon>
        <taxon>Tracheophyta</taxon>
        <taxon>Spermatophyta</taxon>
        <taxon>Magnoliopsida</taxon>
        <taxon>Liliopsida</taxon>
        <taxon>Poales</taxon>
        <taxon>Poaceae</taxon>
        <taxon>PACMAD clade</taxon>
        <taxon>Chloridoideae</taxon>
        <taxon>Cynodonteae</taxon>
        <taxon>Eleusininae</taxon>
        <taxon>Eleusine</taxon>
    </lineage>
</organism>
<reference evidence="9" key="1">
    <citation type="journal article" date="2018" name="DNA Res.">
        <title>Multiple hybrid de novo genome assembly of finger millet, an orphan allotetraploid crop.</title>
        <authorList>
            <person name="Hatakeyama M."/>
            <person name="Aluri S."/>
            <person name="Balachadran M.T."/>
            <person name="Sivarajan S.R."/>
            <person name="Patrignani A."/>
            <person name="Gruter S."/>
            <person name="Poveda L."/>
            <person name="Shimizu-Inatsugi R."/>
            <person name="Baeten J."/>
            <person name="Francoijs K.J."/>
            <person name="Nataraja K.N."/>
            <person name="Reddy Y.A.N."/>
            <person name="Phadnis S."/>
            <person name="Ravikumar R.L."/>
            <person name="Schlapbach R."/>
            <person name="Sreeman S.M."/>
            <person name="Shimizu K.K."/>
        </authorList>
    </citation>
    <scope>NUCLEOTIDE SEQUENCE</scope>
</reference>
<dbReference type="Gene3D" id="1.20.5.170">
    <property type="match status" value="1"/>
</dbReference>
<keyword evidence="10" id="KW-1185">Reference proteome</keyword>
<evidence type="ECO:0000256" key="1">
    <source>
        <dbReference type="ARBA" id="ARBA00004123"/>
    </source>
</evidence>
<evidence type="ECO:0000256" key="5">
    <source>
        <dbReference type="ARBA" id="ARBA00023242"/>
    </source>
</evidence>
<comment type="subcellular location">
    <subcellularLocation>
        <location evidence="1">Nucleus</location>
    </subcellularLocation>
</comment>
<evidence type="ECO:0000256" key="4">
    <source>
        <dbReference type="ARBA" id="ARBA00023163"/>
    </source>
</evidence>
<dbReference type="GO" id="GO:0005634">
    <property type="term" value="C:nucleus"/>
    <property type="evidence" value="ECO:0007669"/>
    <property type="project" value="UniProtKB-SubCell"/>
</dbReference>
<keyword evidence="5" id="KW-0539">Nucleus</keyword>
<feature type="domain" description="BZIP" evidence="8">
    <location>
        <begin position="142"/>
        <end position="194"/>
    </location>
</feature>
<dbReference type="AlphaFoldDB" id="A0AAV5CI49"/>
<evidence type="ECO:0000256" key="6">
    <source>
        <dbReference type="SAM" id="Coils"/>
    </source>
</evidence>
<dbReference type="GO" id="GO:0003700">
    <property type="term" value="F:DNA-binding transcription factor activity"/>
    <property type="evidence" value="ECO:0007669"/>
    <property type="project" value="InterPro"/>
</dbReference>
<dbReference type="SMART" id="SM00338">
    <property type="entry name" value="BRLZ"/>
    <property type="match status" value="1"/>
</dbReference>
<dbReference type="FunFam" id="1.20.5.170:FF:000020">
    <property type="entry name" value="BZIP transcription factor"/>
    <property type="match status" value="1"/>
</dbReference>
<evidence type="ECO:0000256" key="3">
    <source>
        <dbReference type="ARBA" id="ARBA00023125"/>
    </source>
</evidence>
<dbReference type="PROSITE" id="PS50217">
    <property type="entry name" value="BZIP"/>
    <property type="match status" value="1"/>
</dbReference>
<dbReference type="Proteomes" id="UP001054889">
    <property type="component" value="Unassembled WGS sequence"/>
</dbReference>
<dbReference type="PROSITE" id="PS00036">
    <property type="entry name" value="BZIP_BASIC"/>
    <property type="match status" value="1"/>
</dbReference>
<evidence type="ECO:0000313" key="10">
    <source>
        <dbReference type="Proteomes" id="UP001054889"/>
    </source>
</evidence>
<name>A0AAV5CI49_ELECO</name>
<feature type="region of interest" description="Disordered" evidence="7">
    <location>
        <begin position="270"/>
        <end position="307"/>
    </location>
</feature>
<accession>A0AAV5CI49</accession>
<reference evidence="9" key="2">
    <citation type="submission" date="2021-12" db="EMBL/GenBank/DDBJ databases">
        <title>Resequencing data analysis of finger millet.</title>
        <authorList>
            <person name="Hatakeyama M."/>
            <person name="Aluri S."/>
            <person name="Balachadran M.T."/>
            <person name="Sivarajan S.R."/>
            <person name="Poveda L."/>
            <person name="Shimizu-Inatsugi R."/>
            <person name="Schlapbach R."/>
            <person name="Sreeman S.M."/>
            <person name="Shimizu K.K."/>
        </authorList>
    </citation>
    <scope>NUCLEOTIDE SEQUENCE</scope>
</reference>
<dbReference type="PANTHER" id="PTHR47693:SF2">
    <property type="entry name" value="BZIP TRANSCRIPTION FACTOR RISBZ5"/>
    <property type="match status" value="1"/>
</dbReference>
<feature type="compositionally biased region" description="Polar residues" evidence="7">
    <location>
        <begin position="61"/>
        <end position="73"/>
    </location>
</feature>
<feature type="compositionally biased region" description="Basic and acidic residues" evidence="7">
    <location>
        <begin position="15"/>
        <end position="25"/>
    </location>
</feature>